<dbReference type="EMBL" id="ML993996">
    <property type="protein sequence ID" value="KAF2200967.1"/>
    <property type="molecule type" value="Genomic_DNA"/>
</dbReference>
<evidence type="ECO:0000313" key="2">
    <source>
        <dbReference type="EMBL" id="KAF2200967.1"/>
    </source>
</evidence>
<feature type="compositionally biased region" description="Basic and acidic residues" evidence="1">
    <location>
        <begin position="651"/>
        <end position="674"/>
    </location>
</feature>
<sequence length="713" mass="80663">MHCSYCVRSFGDSLHWNFCHSFAPPTASYFERYLILFELFQKNLRSHNLNSKDNTVKISLFKMLETQQSNPDLTVSLTIPFVLVGSTTVPEYVWTWAQPYLPMEVMHAMLTKNNPDIPLALELPNFESVRKRSQADIPHISKKNPTHRDDNNDNDIPKAKVKIQSPSWAWTLSKGTSSLTTEESSLLPKASFIIPLQLTSPAFPYFNTAWREQLTSLLSILSSHFNDPDPNFPFQVIVNRNTRLTLEISPGEAWVKENGGWGLETCRKVLTSLVGWERELHSVGSVTACSAFIPLSRGLRIWRRRAIFGAMKKARRVLGWKEEKWNEWLVAFSAEISLSDEKEGEREGIWDSFDRMGDQELVDMLAFLNGRQNIGVMMTVKETPPGAHFLHSLAAAENKRTQDYDTPPPPTEVFPELNPPEIPIAAIPSITFPFFRSILDADTIAAFVDLYALVVDYCFWIEERELAEQLSSFRRSRGKRVPKSTSRDDVLDMLSVLQIPTHSPVHTYYSDLLTHPTPDPSHISTISKLDPATGGPWAEIVSAIERRRREDYEGLRVYMARYDEAGGFDVPSKSKLLKQVLRQHREALEKMAGKDRRDVTAAERAREFVEAQKLKLRLGVDDDGQDENGEGAGGLNLRIDADVRSVGGRNGGKEESKKDEQKIKAHATRAETPRHDKHGRPILLSLILSNRGTKHVHKGKTVSLKDDASPSQK</sequence>
<reference evidence="2" key="1">
    <citation type="journal article" date="2020" name="Stud. Mycol.">
        <title>101 Dothideomycetes genomes: a test case for predicting lifestyles and emergence of pathogens.</title>
        <authorList>
            <person name="Haridas S."/>
            <person name="Albert R."/>
            <person name="Binder M."/>
            <person name="Bloem J."/>
            <person name="Labutti K."/>
            <person name="Salamov A."/>
            <person name="Andreopoulos B."/>
            <person name="Baker S."/>
            <person name="Barry K."/>
            <person name="Bills G."/>
            <person name="Bluhm B."/>
            <person name="Cannon C."/>
            <person name="Castanera R."/>
            <person name="Culley D."/>
            <person name="Daum C."/>
            <person name="Ezra D."/>
            <person name="Gonzalez J."/>
            <person name="Henrissat B."/>
            <person name="Kuo A."/>
            <person name="Liang C."/>
            <person name="Lipzen A."/>
            <person name="Lutzoni F."/>
            <person name="Magnuson J."/>
            <person name="Mondo S."/>
            <person name="Nolan M."/>
            <person name="Ohm R."/>
            <person name="Pangilinan J."/>
            <person name="Park H.-J."/>
            <person name="Ramirez L."/>
            <person name="Alfaro M."/>
            <person name="Sun H."/>
            <person name="Tritt A."/>
            <person name="Yoshinaga Y."/>
            <person name="Zwiers L.-H."/>
            <person name="Turgeon B."/>
            <person name="Goodwin S."/>
            <person name="Spatafora J."/>
            <person name="Crous P."/>
            <person name="Grigoriev I."/>
        </authorList>
    </citation>
    <scope>NUCLEOTIDE SEQUENCE</scope>
    <source>
        <strain evidence="2">ATCC 74209</strain>
    </source>
</reference>
<feature type="region of interest" description="Disordered" evidence="1">
    <location>
        <begin position="643"/>
        <end position="713"/>
    </location>
</feature>
<proteinExistence type="predicted"/>
<gene>
    <name evidence="2" type="ORF">GQ43DRAFT_53061</name>
</gene>
<organism evidence="2 3">
    <name type="scientific">Delitschia confertaspora ATCC 74209</name>
    <dbReference type="NCBI Taxonomy" id="1513339"/>
    <lineage>
        <taxon>Eukaryota</taxon>
        <taxon>Fungi</taxon>
        <taxon>Dikarya</taxon>
        <taxon>Ascomycota</taxon>
        <taxon>Pezizomycotina</taxon>
        <taxon>Dothideomycetes</taxon>
        <taxon>Pleosporomycetidae</taxon>
        <taxon>Pleosporales</taxon>
        <taxon>Delitschiaceae</taxon>
        <taxon>Delitschia</taxon>
    </lineage>
</organism>
<feature type="region of interest" description="Disordered" evidence="1">
    <location>
        <begin position="134"/>
        <end position="158"/>
    </location>
</feature>
<evidence type="ECO:0000313" key="3">
    <source>
        <dbReference type="Proteomes" id="UP000799536"/>
    </source>
</evidence>
<comment type="caution">
    <text evidence="2">The sequence shown here is derived from an EMBL/GenBank/DDBJ whole genome shotgun (WGS) entry which is preliminary data.</text>
</comment>
<keyword evidence="3" id="KW-1185">Reference proteome</keyword>
<evidence type="ECO:0000256" key="1">
    <source>
        <dbReference type="SAM" id="MobiDB-lite"/>
    </source>
</evidence>
<dbReference type="AlphaFoldDB" id="A0A9P4JPY5"/>
<feature type="compositionally biased region" description="Basic and acidic residues" evidence="1">
    <location>
        <begin position="703"/>
        <end position="713"/>
    </location>
</feature>
<accession>A0A9P4JPY5</accession>
<name>A0A9P4JPY5_9PLEO</name>
<feature type="compositionally biased region" description="Basic and acidic residues" evidence="1">
    <location>
        <begin position="146"/>
        <end position="158"/>
    </location>
</feature>
<dbReference type="Proteomes" id="UP000799536">
    <property type="component" value="Unassembled WGS sequence"/>
</dbReference>
<protein>
    <submittedName>
        <fullName evidence="2">Uncharacterized protein</fullName>
    </submittedName>
</protein>